<dbReference type="Pfam" id="PF20013">
    <property type="entry name" value="GAP1-N2"/>
    <property type="match status" value="1"/>
</dbReference>
<feature type="compositionally biased region" description="Low complexity" evidence="1">
    <location>
        <begin position="294"/>
        <end position="307"/>
    </location>
</feature>
<evidence type="ECO:0000313" key="5">
    <source>
        <dbReference type="Proteomes" id="UP000218690"/>
    </source>
</evidence>
<name>A0A2A4AHI5_9CORY</name>
<accession>A0A2A4AHI5</accession>
<dbReference type="AlphaFoldDB" id="A0A2A4AHI5"/>
<organism evidence="4 5">
    <name type="scientific">Corynebacterium accolens</name>
    <dbReference type="NCBI Taxonomy" id="38284"/>
    <lineage>
        <taxon>Bacteria</taxon>
        <taxon>Bacillati</taxon>
        <taxon>Actinomycetota</taxon>
        <taxon>Actinomycetes</taxon>
        <taxon>Mycobacteriales</taxon>
        <taxon>Corynebacteriaceae</taxon>
        <taxon>Corynebacterium</taxon>
    </lineage>
</organism>
<feature type="domain" description="GTPase-associated protein 1 middle" evidence="3">
    <location>
        <begin position="178"/>
        <end position="260"/>
    </location>
</feature>
<dbReference type="Pfam" id="PF20014">
    <property type="entry name" value="GAP1-M"/>
    <property type="match status" value="1"/>
</dbReference>
<dbReference type="Proteomes" id="UP000218690">
    <property type="component" value="Unassembled WGS sequence"/>
</dbReference>
<reference evidence="4 5" key="1">
    <citation type="submission" date="2017-09" db="EMBL/GenBank/DDBJ databases">
        <title>Draft Genome Sequence of Corynebacterium accolens AH4003.</title>
        <authorList>
            <person name="Chen Y."/>
            <person name="Oosthuysen W.F."/>
            <person name="Kelley S."/>
            <person name="Horswill A."/>
        </authorList>
    </citation>
    <scope>NUCLEOTIDE SEQUENCE [LARGE SCALE GENOMIC DNA]</scope>
    <source>
        <strain evidence="4 5">AH4003</strain>
    </source>
</reference>
<dbReference type="EMBL" id="NWBP01000035">
    <property type="protein sequence ID" value="PCC81942.1"/>
    <property type="molecule type" value="Genomic_DNA"/>
</dbReference>
<protein>
    <submittedName>
        <fullName evidence="4">Uncharacterized protein</fullName>
    </submittedName>
</protein>
<sequence>MAGAFSFASFSRGDGRAGGWGVGAVSGDISQEQLQELVSFVPTSLNSGTPIPDFPSAQERAELVRRTAVFTLTEEGEQWVTMVSVPAGIDATGRGGNVFTYTAVSDGGVPPAPADVLYSPDVPTPFSIFEVDKVEIPEKISRKGPLASDALIDDFLAGEFRSPAALPTPFKSVVPHSDAAYNARLVEAMAKVLSSKKKTLVILVAPENQAAFWVAAAAREVGELGFGFSTFEKPAAIAELPLGTSTMVVVPESEKLRLAELTKARAIPGNPVIFELGEPLPDLSAYEGAGAVASAPTPAPAAVEPETGSPFVDEPARSVAEPWAEPWAESPAAAAADLSAASQVNPFSESAQSAPQGEVNGASPSIAQTEPAPTAAAAAAPAAPGANAVVPGLTSDELGQLRDFDPAWWMDYLEEHRGRAIHFALLHPSCFPEGTRIFALAAALASWVKYFPADYNFLVSQALGGIDTATLDQARALTIERFAPVIQPEERRSAATGELGRYLSGIFAEIKRAHGFTES</sequence>
<feature type="domain" description="GTPase-associated protein 1 N-terminal" evidence="2">
    <location>
        <begin position="1"/>
        <end position="137"/>
    </location>
</feature>
<dbReference type="InterPro" id="IPR045401">
    <property type="entry name" value="GAP1-M"/>
</dbReference>
<feature type="compositionally biased region" description="Polar residues" evidence="1">
    <location>
        <begin position="343"/>
        <end position="355"/>
    </location>
</feature>
<evidence type="ECO:0000313" key="4">
    <source>
        <dbReference type="EMBL" id="PCC81942.1"/>
    </source>
</evidence>
<dbReference type="InterPro" id="IPR045402">
    <property type="entry name" value="GAP1-N2"/>
</dbReference>
<feature type="compositionally biased region" description="Low complexity" evidence="1">
    <location>
        <begin position="320"/>
        <end position="342"/>
    </location>
</feature>
<proteinExistence type="predicted"/>
<gene>
    <name evidence="4" type="ORF">COM45_11280</name>
</gene>
<feature type="region of interest" description="Disordered" evidence="1">
    <location>
        <begin position="294"/>
        <end position="379"/>
    </location>
</feature>
<evidence type="ECO:0000259" key="3">
    <source>
        <dbReference type="Pfam" id="PF20014"/>
    </source>
</evidence>
<evidence type="ECO:0000256" key="1">
    <source>
        <dbReference type="SAM" id="MobiDB-lite"/>
    </source>
</evidence>
<comment type="caution">
    <text evidence="4">The sequence shown here is derived from an EMBL/GenBank/DDBJ whole genome shotgun (WGS) entry which is preliminary data.</text>
</comment>
<evidence type="ECO:0000259" key="2">
    <source>
        <dbReference type="Pfam" id="PF20013"/>
    </source>
</evidence>